<comment type="caution">
    <text evidence="2">The sequence shown here is derived from an EMBL/GenBank/DDBJ whole genome shotgun (WGS) entry which is preliminary data.</text>
</comment>
<keyword evidence="1" id="KW-0472">Membrane</keyword>
<name>A0ABU9WZ13_9MICC</name>
<sequence>MDHGRLRIPRVFVAFRAIALVGGVVTVFFVIETKGRVLEELAP</sequence>
<dbReference type="RefSeq" id="WP_345884428.1">
    <property type="nucleotide sequence ID" value="NZ_JBDFRB010000005.1"/>
</dbReference>
<accession>A0ABU9WZ13</accession>
<dbReference type="EMBL" id="JBDFRB010000005">
    <property type="protein sequence ID" value="MEN2744421.1"/>
    <property type="molecule type" value="Genomic_DNA"/>
</dbReference>
<keyword evidence="1" id="KW-1133">Transmembrane helix</keyword>
<dbReference type="Proteomes" id="UP001422074">
    <property type="component" value="Unassembled WGS sequence"/>
</dbReference>
<dbReference type="Gene3D" id="1.20.1250.20">
    <property type="entry name" value="MFS general substrate transporter like domains"/>
    <property type="match status" value="1"/>
</dbReference>
<reference evidence="2 3" key="1">
    <citation type="submission" date="2024-05" db="EMBL/GenBank/DDBJ databases">
        <title>Sinomonas sp. nov., isolated from a waste landfill.</title>
        <authorList>
            <person name="Zhao Y."/>
        </authorList>
    </citation>
    <scope>NUCLEOTIDE SEQUENCE [LARGE SCALE GENOMIC DNA]</scope>
    <source>
        <strain evidence="2 3">CCTCC AB2014300</strain>
    </source>
</reference>
<proteinExistence type="predicted"/>
<evidence type="ECO:0000256" key="1">
    <source>
        <dbReference type="SAM" id="Phobius"/>
    </source>
</evidence>
<keyword evidence="1" id="KW-0812">Transmembrane</keyword>
<dbReference type="InterPro" id="IPR036259">
    <property type="entry name" value="MFS_trans_sf"/>
</dbReference>
<protein>
    <submittedName>
        <fullName evidence="2">Uncharacterized protein</fullName>
    </submittedName>
</protein>
<keyword evidence="3" id="KW-1185">Reference proteome</keyword>
<evidence type="ECO:0000313" key="2">
    <source>
        <dbReference type="EMBL" id="MEN2744421.1"/>
    </source>
</evidence>
<gene>
    <name evidence="2" type="ORF">ABCQ75_07690</name>
</gene>
<organism evidence="2 3">
    <name type="scientific">Sinomonas halotolerans</name>
    <dbReference type="NCBI Taxonomy" id="1644133"/>
    <lineage>
        <taxon>Bacteria</taxon>
        <taxon>Bacillati</taxon>
        <taxon>Actinomycetota</taxon>
        <taxon>Actinomycetes</taxon>
        <taxon>Micrococcales</taxon>
        <taxon>Micrococcaceae</taxon>
        <taxon>Sinomonas</taxon>
    </lineage>
</organism>
<evidence type="ECO:0000313" key="3">
    <source>
        <dbReference type="Proteomes" id="UP001422074"/>
    </source>
</evidence>
<feature type="transmembrane region" description="Helical" evidence="1">
    <location>
        <begin position="12"/>
        <end position="31"/>
    </location>
</feature>